<sequence>MKVAVVILNWNGKNLLEQFLPSVIEYSKEASIYVADNNSTDESITFLETNYPSIKIIRNKSNGGYAKGYNDALQYIETDICCLLNSDVQVTKDWLKPVLKTFEEYKDTVIVQPKILDFNKKDCFEYAGAAGGFIDKYGYPYCRGRIFNTLEEDNGQYNDTTDIFWASGACLFIRSSVFNELDGFDETFFAHMEEIDLCWRAKNLGYEITYVGSSNVFHVGGATLNESNPKKTYLNFRNSLFMLTKNANGNILITIISRLILDGFAGMKFLLELKFIHFLAVIKAHLSFYMNLKRLLNQRRKFTNKINYYQIKSIAVAYFLKKKTDYVSL</sequence>
<dbReference type="Pfam" id="PF00535">
    <property type="entry name" value="Glycos_transf_2"/>
    <property type="match status" value="1"/>
</dbReference>
<proteinExistence type="inferred from homology"/>
<evidence type="ECO:0000313" key="5">
    <source>
        <dbReference type="EMBL" id="GAA4270423.1"/>
    </source>
</evidence>
<evidence type="ECO:0000256" key="3">
    <source>
        <dbReference type="ARBA" id="ARBA00022679"/>
    </source>
</evidence>
<dbReference type="InterPro" id="IPR029044">
    <property type="entry name" value="Nucleotide-diphossugar_trans"/>
</dbReference>
<dbReference type="Proteomes" id="UP001500027">
    <property type="component" value="Unassembled WGS sequence"/>
</dbReference>
<dbReference type="Gene3D" id="3.90.550.10">
    <property type="entry name" value="Spore Coat Polysaccharide Biosynthesis Protein SpsA, Chain A"/>
    <property type="match status" value="1"/>
</dbReference>
<dbReference type="EMBL" id="BAABAV010000003">
    <property type="protein sequence ID" value="GAA4270423.1"/>
    <property type="molecule type" value="Genomic_DNA"/>
</dbReference>
<accession>A0ABP8EE91</accession>
<keyword evidence="3" id="KW-0808">Transferase</keyword>
<organism evidence="5 6">
    <name type="scientific">Hyunsoonleella aestuarii</name>
    <dbReference type="NCBI Taxonomy" id="912802"/>
    <lineage>
        <taxon>Bacteria</taxon>
        <taxon>Pseudomonadati</taxon>
        <taxon>Bacteroidota</taxon>
        <taxon>Flavobacteriia</taxon>
        <taxon>Flavobacteriales</taxon>
        <taxon>Flavobacteriaceae</taxon>
    </lineage>
</organism>
<keyword evidence="6" id="KW-1185">Reference proteome</keyword>
<evidence type="ECO:0000259" key="4">
    <source>
        <dbReference type="Pfam" id="PF00535"/>
    </source>
</evidence>
<dbReference type="InterPro" id="IPR001173">
    <property type="entry name" value="Glyco_trans_2-like"/>
</dbReference>
<evidence type="ECO:0000313" key="6">
    <source>
        <dbReference type="Proteomes" id="UP001500027"/>
    </source>
</evidence>
<gene>
    <name evidence="5" type="ORF">GCM10022257_25240</name>
</gene>
<dbReference type="PANTHER" id="PTHR43179">
    <property type="entry name" value="RHAMNOSYLTRANSFERASE WBBL"/>
    <property type="match status" value="1"/>
</dbReference>
<dbReference type="CDD" id="cd04186">
    <property type="entry name" value="GT_2_like_c"/>
    <property type="match status" value="1"/>
</dbReference>
<keyword evidence="2" id="KW-0328">Glycosyltransferase</keyword>
<protein>
    <submittedName>
        <fullName evidence="5">Glycosyltransferase family 2 protein</fullName>
    </submittedName>
</protein>
<dbReference type="RefSeq" id="WP_139002805.1">
    <property type="nucleotide sequence ID" value="NZ_BAABAV010000003.1"/>
</dbReference>
<name>A0ABP8EE91_9FLAO</name>
<evidence type="ECO:0000256" key="1">
    <source>
        <dbReference type="ARBA" id="ARBA00006739"/>
    </source>
</evidence>
<comment type="caution">
    <text evidence="5">The sequence shown here is derived from an EMBL/GenBank/DDBJ whole genome shotgun (WGS) entry which is preliminary data.</text>
</comment>
<dbReference type="SUPFAM" id="SSF53448">
    <property type="entry name" value="Nucleotide-diphospho-sugar transferases"/>
    <property type="match status" value="1"/>
</dbReference>
<evidence type="ECO:0000256" key="2">
    <source>
        <dbReference type="ARBA" id="ARBA00022676"/>
    </source>
</evidence>
<reference evidence="6" key="1">
    <citation type="journal article" date="2019" name="Int. J. Syst. Evol. Microbiol.">
        <title>The Global Catalogue of Microorganisms (GCM) 10K type strain sequencing project: providing services to taxonomists for standard genome sequencing and annotation.</title>
        <authorList>
            <consortium name="The Broad Institute Genomics Platform"/>
            <consortium name="The Broad Institute Genome Sequencing Center for Infectious Disease"/>
            <person name="Wu L."/>
            <person name="Ma J."/>
        </authorList>
    </citation>
    <scope>NUCLEOTIDE SEQUENCE [LARGE SCALE GENOMIC DNA]</scope>
    <source>
        <strain evidence="6">JCM 17452</strain>
    </source>
</reference>
<comment type="similarity">
    <text evidence="1">Belongs to the glycosyltransferase 2 family.</text>
</comment>
<dbReference type="PANTHER" id="PTHR43179:SF12">
    <property type="entry name" value="GALACTOFURANOSYLTRANSFERASE GLFT2"/>
    <property type="match status" value="1"/>
</dbReference>
<feature type="domain" description="Glycosyltransferase 2-like" evidence="4">
    <location>
        <begin position="5"/>
        <end position="177"/>
    </location>
</feature>